<evidence type="ECO:0000256" key="3">
    <source>
        <dbReference type="ARBA" id="ARBA00022801"/>
    </source>
</evidence>
<dbReference type="Proteomes" id="UP001589698">
    <property type="component" value="Unassembled WGS sequence"/>
</dbReference>
<keyword evidence="11" id="KW-1185">Reference proteome</keyword>
<keyword evidence="2 5" id="KW-0645">Protease</keyword>
<dbReference type="Gene3D" id="3.40.50.200">
    <property type="entry name" value="Peptidase S8/S53 domain"/>
    <property type="match status" value="1"/>
</dbReference>
<dbReference type="PROSITE" id="PS51892">
    <property type="entry name" value="SUBTILASE"/>
    <property type="match status" value="1"/>
</dbReference>
<evidence type="ECO:0000313" key="11">
    <source>
        <dbReference type="Proteomes" id="UP001589698"/>
    </source>
</evidence>
<dbReference type="EMBL" id="JBHLXH010000001">
    <property type="protein sequence ID" value="MFC0221945.1"/>
    <property type="molecule type" value="Genomic_DNA"/>
</dbReference>
<protein>
    <submittedName>
        <fullName evidence="10">S8 family serine peptidase</fullName>
    </submittedName>
</protein>
<dbReference type="PANTHER" id="PTHR43806">
    <property type="entry name" value="PEPTIDASE S8"/>
    <property type="match status" value="1"/>
</dbReference>
<evidence type="ECO:0000259" key="9">
    <source>
        <dbReference type="Pfam" id="PF00082"/>
    </source>
</evidence>
<dbReference type="Pfam" id="PF00082">
    <property type="entry name" value="Peptidase_S8"/>
    <property type="match status" value="1"/>
</dbReference>
<evidence type="ECO:0000313" key="10">
    <source>
        <dbReference type="EMBL" id="MFC0221945.1"/>
    </source>
</evidence>
<dbReference type="SUPFAM" id="SSF52743">
    <property type="entry name" value="Subtilisin-like"/>
    <property type="match status" value="1"/>
</dbReference>
<keyword evidence="3 5" id="KW-0378">Hydrolase</keyword>
<dbReference type="InterPro" id="IPR023827">
    <property type="entry name" value="Peptidase_S8_Asp-AS"/>
</dbReference>
<gene>
    <name evidence="10" type="ORF">ACFFJG_05585</name>
</gene>
<dbReference type="PANTHER" id="PTHR43806:SF11">
    <property type="entry name" value="CEREVISIN-RELATED"/>
    <property type="match status" value="1"/>
</dbReference>
<feature type="domain" description="Peptidase S8/S53" evidence="9">
    <location>
        <begin position="160"/>
        <end position="469"/>
    </location>
</feature>
<comment type="caution">
    <text evidence="10">The sequence shown here is derived from an EMBL/GenBank/DDBJ whole genome shotgun (WGS) entry which is preliminary data.</text>
</comment>
<dbReference type="InterPro" id="IPR023828">
    <property type="entry name" value="Peptidase_S8_Ser-AS"/>
</dbReference>
<evidence type="ECO:0000256" key="7">
    <source>
        <dbReference type="SAM" id="MobiDB-lite"/>
    </source>
</evidence>
<dbReference type="PROSITE" id="PS00138">
    <property type="entry name" value="SUBTILASE_SER"/>
    <property type="match status" value="1"/>
</dbReference>
<sequence length="503" mass="49735">MRHQPLLAVAALALATSATLAAGGHADAAPDAAPDAAADAATAAVPAPADLSPFLARQLGRLTGPTTVLVHGSSLAAARDAVAATGMAKAGEFRAIDVVVARASADQVRAVRSRPGVTYVEGGAQPIAFTAEQAETSNTATRGAEAAATLTGTDGSPLTGKGVSVAVIDSGVDPTHPYLRDADGSSAVVANLKALCEPLSETCTVQRVPAGLDTDTLSAGGHGTHVNGIVAGRPTTLKDGSTLQGAAPGASLVSVSTGAALVILGADSALNWVLEHHDAPCGPGVPASTCPPIKVTNNSYGPTGGGAFDPQSATVKLQRALAAEGVVTVWAAGNDGGDGSQSLTNPPGQDPTGGILSVASYFDADTGTREGTVSDFSSRGLATDPSTWPDLSAPGEAITSSCRPYLLICATGLDPHDGPGLLDVSTFNTISGTSMAAPHVAGIVAQLFQADPSATPADIEEALKVSTHKYSDGAAYEAGPLGTTSYDKGYGLVDVVAAVAALG</sequence>
<organism evidence="10 11">
    <name type="scientific">Nocardioides zeicaulis</name>
    <dbReference type="NCBI Taxonomy" id="1776857"/>
    <lineage>
        <taxon>Bacteria</taxon>
        <taxon>Bacillati</taxon>
        <taxon>Actinomycetota</taxon>
        <taxon>Actinomycetes</taxon>
        <taxon>Propionibacteriales</taxon>
        <taxon>Nocardioidaceae</taxon>
        <taxon>Nocardioides</taxon>
    </lineage>
</organism>
<keyword evidence="4 5" id="KW-0720">Serine protease</keyword>
<comment type="similarity">
    <text evidence="1 5 6">Belongs to the peptidase S8 family.</text>
</comment>
<dbReference type="RefSeq" id="WP_378517610.1">
    <property type="nucleotide sequence ID" value="NZ_CBCSDI010000009.1"/>
</dbReference>
<feature type="signal peptide" evidence="8">
    <location>
        <begin position="1"/>
        <end position="21"/>
    </location>
</feature>
<evidence type="ECO:0000256" key="8">
    <source>
        <dbReference type="SAM" id="SignalP"/>
    </source>
</evidence>
<name>A0ABV6DYZ8_9ACTN</name>
<dbReference type="PROSITE" id="PS00136">
    <property type="entry name" value="SUBTILASE_ASP"/>
    <property type="match status" value="1"/>
</dbReference>
<dbReference type="InterPro" id="IPR036852">
    <property type="entry name" value="Peptidase_S8/S53_dom_sf"/>
</dbReference>
<keyword evidence="8" id="KW-0732">Signal</keyword>
<evidence type="ECO:0000256" key="5">
    <source>
        <dbReference type="PROSITE-ProRule" id="PRU01240"/>
    </source>
</evidence>
<dbReference type="PRINTS" id="PR00723">
    <property type="entry name" value="SUBTILISIN"/>
</dbReference>
<reference evidence="10 11" key="1">
    <citation type="submission" date="2024-09" db="EMBL/GenBank/DDBJ databases">
        <authorList>
            <person name="Sun Q."/>
            <person name="Mori K."/>
        </authorList>
    </citation>
    <scope>NUCLEOTIDE SEQUENCE [LARGE SCALE GENOMIC DNA]</scope>
    <source>
        <strain evidence="10 11">CCM 8654</strain>
    </source>
</reference>
<proteinExistence type="inferred from homology"/>
<feature type="chain" id="PRO_5047184262" evidence="8">
    <location>
        <begin position="22"/>
        <end position="503"/>
    </location>
</feature>
<dbReference type="InterPro" id="IPR000209">
    <property type="entry name" value="Peptidase_S8/S53_dom"/>
</dbReference>
<evidence type="ECO:0000256" key="2">
    <source>
        <dbReference type="ARBA" id="ARBA00022670"/>
    </source>
</evidence>
<dbReference type="InterPro" id="IPR015500">
    <property type="entry name" value="Peptidase_S8_subtilisin-rel"/>
</dbReference>
<evidence type="ECO:0000256" key="4">
    <source>
        <dbReference type="ARBA" id="ARBA00022825"/>
    </source>
</evidence>
<dbReference type="InterPro" id="IPR050131">
    <property type="entry name" value="Peptidase_S8_subtilisin-like"/>
</dbReference>
<evidence type="ECO:0000256" key="6">
    <source>
        <dbReference type="RuleBase" id="RU003355"/>
    </source>
</evidence>
<accession>A0ABV6DYZ8</accession>
<feature type="active site" description="Charge relay system" evidence="5">
    <location>
        <position position="434"/>
    </location>
</feature>
<feature type="active site" description="Charge relay system" evidence="5">
    <location>
        <position position="169"/>
    </location>
</feature>
<feature type="region of interest" description="Disordered" evidence="7">
    <location>
        <begin position="370"/>
        <end position="392"/>
    </location>
</feature>
<evidence type="ECO:0000256" key="1">
    <source>
        <dbReference type="ARBA" id="ARBA00011073"/>
    </source>
</evidence>
<feature type="active site" description="Charge relay system" evidence="5">
    <location>
        <position position="222"/>
    </location>
</feature>